<dbReference type="PROSITE" id="PS50934">
    <property type="entry name" value="SWIRM"/>
    <property type="match status" value="1"/>
</dbReference>
<dbReference type="FunFam" id="1.10.10.10:FF:000064">
    <property type="entry name" value="Lysine-specific histone demethylase 1A"/>
    <property type="match status" value="1"/>
</dbReference>
<dbReference type="InterPro" id="IPR007526">
    <property type="entry name" value="SWIRM"/>
</dbReference>
<dbReference type="GO" id="GO:0006325">
    <property type="term" value="P:chromatin organization"/>
    <property type="evidence" value="ECO:0007669"/>
    <property type="project" value="UniProtKB-KW"/>
</dbReference>
<keyword evidence="9" id="KW-1185">Reference proteome</keyword>
<dbReference type="GO" id="GO:0016491">
    <property type="term" value="F:oxidoreductase activity"/>
    <property type="evidence" value="ECO:0007669"/>
    <property type="project" value="UniProtKB-KW"/>
</dbReference>
<dbReference type="InterPro" id="IPR013766">
    <property type="entry name" value="Thioredoxin_domain"/>
</dbReference>
<dbReference type="SUPFAM" id="SSF51905">
    <property type="entry name" value="FAD/NAD(P)-binding domain"/>
    <property type="match status" value="1"/>
</dbReference>
<dbReference type="InterPro" id="IPR002937">
    <property type="entry name" value="Amino_oxidase"/>
</dbReference>
<dbReference type="PROSITE" id="PS51352">
    <property type="entry name" value="THIOREDOXIN_2"/>
    <property type="match status" value="1"/>
</dbReference>
<dbReference type="Pfam" id="PF04433">
    <property type="entry name" value="SWIRM"/>
    <property type="match status" value="1"/>
</dbReference>
<name>A0A4S8IG55_MUSBA</name>
<evidence type="ECO:0000256" key="2">
    <source>
        <dbReference type="ARBA" id="ARBA00022853"/>
    </source>
</evidence>
<feature type="domain" description="Thioredoxin" evidence="7">
    <location>
        <begin position="847"/>
        <end position="995"/>
    </location>
</feature>
<evidence type="ECO:0000313" key="9">
    <source>
        <dbReference type="Proteomes" id="UP000317650"/>
    </source>
</evidence>
<dbReference type="PANTHER" id="PTHR10742">
    <property type="entry name" value="FLAVIN MONOAMINE OXIDASE"/>
    <property type="match status" value="1"/>
</dbReference>
<evidence type="ECO:0008006" key="10">
    <source>
        <dbReference type="Google" id="ProtNLM"/>
    </source>
</evidence>
<protein>
    <recommendedName>
        <fullName evidence="10">Thioredoxin domain-containing protein</fullName>
    </recommendedName>
</protein>
<dbReference type="Pfam" id="PF00085">
    <property type="entry name" value="Thioredoxin"/>
    <property type="match status" value="1"/>
</dbReference>
<dbReference type="SUPFAM" id="SSF46689">
    <property type="entry name" value="Homeodomain-like"/>
    <property type="match status" value="1"/>
</dbReference>
<evidence type="ECO:0000256" key="3">
    <source>
        <dbReference type="ARBA" id="ARBA00023002"/>
    </source>
</evidence>
<keyword evidence="2" id="KW-0156">Chromatin regulator</keyword>
<evidence type="ECO:0000259" key="7">
    <source>
        <dbReference type="PROSITE" id="PS51352"/>
    </source>
</evidence>
<dbReference type="InterPro" id="IPR036388">
    <property type="entry name" value="WH-like_DNA-bd_sf"/>
</dbReference>
<dbReference type="EMBL" id="PYDT01000010">
    <property type="protein sequence ID" value="THU47258.1"/>
    <property type="molecule type" value="Genomic_DNA"/>
</dbReference>
<keyword evidence="3" id="KW-0560">Oxidoreductase</keyword>
<dbReference type="InterPro" id="IPR009057">
    <property type="entry name" value="Homeodomain-like_sf"/>
</dbReference>
<evidence type="ECO:0000259" key="6">
    <source>
        <dbReference type="PROSITE" id="PS50934"/>
    </source>
</evidence>
<reference evidence="8 9" key="1">
    <citation type="journal article" date="2019" name="Nat. Plants">
        <title>Genome sequencing of Musa balbisiana reveals subgenome evolution and function divergence in polyploid bananas.</title>
        <authorList>
            <person name="Yao X."/>
        </authorList>
    </citation>
    <scope>NUCLEOTIDE SEQUENCE [LARGE SCALE GENOMIC DNA]</scope>
    <source>
        <strain evidence="9">cv. DH-PKW</strain>
        <tissue evidence="8">Leaves</tissue>
    </source>
</reference>
<sequence>MEAPDSHNAPAMASSHNTPFLSPLPAEDSEITPPVDGPRTTAPLPGSGGGDTPPQGAGTASGRKRRRRDKQFPEMIPTACLRVLRPTTARSASVVYSEKLIDELIQMQVNDAAPRRRGRGRPPSSSLRLARELDVEALIAMAVGFPVDSLTEEEIEANVVPVLGGAAQSNYIVVRNHILARWRSNASVWITEAHAMESIRSEHRALVSAAYAFLLDHGFINFGLAPAIITAPPRRPPSLPAPSVLVVGAGLAGLAAARHLLSLGFKVAILEGRRRPGGRVCTKKMESCASSTTPAVVATADLGGSVLTGINGNPLGVLARQLGFPLHKIRDLCPLYLPDGRPVDRVIDARLEAAFNQLLDKVCKFRQAVTDELKSVDVSLGTALEAFRKAYGFADSSEERMLLDWHLANLEYANAALLSDLSMVYWDQDDPYEMGGDHCFIPGGNARFVRALAENIPIFYGRRVTRIQYGCDGVMVYADGQVFRGDMALCTVPLGVLKKGCIEFVPELPKEKREAIKRLGFGLLNKVLMLFPHDFWGGGIDTFGHLTEDPSNRGEFFLFYSYSSVSGGPLLVALVAGEAAIKFETTSPIKHVERVLEVLKGIFAPKGIEVPEPLQVICTRWGSDRFTYGSYSYVAVGSSGDDYDILAESVGDGRVFFAGEATNRRYPATMHGALLSGFREATNMARATRRRSMMPVGEDTTKCSSFGLVAFVRSSNGEGVGISCCVAPGSELETPAGPEVNPERYIIRCGPRSPRLLWSYAVRSEASDGCGLVPLEPPASAYPRWKHGEEEREKGDERKGRKEGGRPSPWTRSSPRASFSRRLSCSPNRIMEGKPRRAALVFLVAFLAVAAGSPACPRPSVVDTILGWPDYCWDSDSTLPLGAYQIGVVEGDEATLQKASSMVQKNREDYVALLFYASWCPFSKICHPNFQILSNLFPTIRHFAFEESVIRPSILSRYGVHGFPTLFLLNSTMRVQYHGSRTRNSLVAFYNHVTGVGPSPKLVFLDNVTDPPDDTELKEDMQENCPFSWARSPEKLLQQDGYLALASGFLLMRLLYFLLPRLNACFQRAWRRQMRYVSVRNLWNYFQAYTEQAKQGSRLHPCKQHHLQEGAMSARAWASQSLASVTLGEPSSGRAYSTGREKLGQDAAGWL</sequence>
<feature type="domain" description="SWIRM" evidence="6">
    <location>
        <begin position="130"/>
        <end position="231"/>
    </location>
</feature>
<dbReference type="Proteomes" id="UP000317650">
    <property type="component" value="Chromosome 9"/>
</dbReference>
<organism evidence="8 9">
    <name type="scientific">Musa balbisiana</name>
    <name type="common">Banana</name>
    <dbReference type="NCBI Taxonomy" id="52838"/>
    <lineage>
        <taxon>Eukaryota</taxon>
        <taxon>Viridiplantae</taxon>
        <taxon>Streptophyta</taxon>
        <taxon>Embryophyta</taxon>
        <taxon>Tracheophyta</taxon>
        <taxon>Spermatophyta</taxon>
        <taxon>Magnoliopsida</taxon>
        <taxon>Liliopsida</taxon>
        <taxon>Zingiberales</taxon>
        <taxon>Musaceae</taxon>
        <taxon>Musa</taxon>
    </lineage>
</organism>
<feature type="region of interest" description="Disordered" evidence="5">
    <location>
        <begin position="781"/>
        <end position="821"/>
    </location>
</feature>
<evidence type="ECO:0000256" key="4">
    <source>
        <dbReference type="ARBA" id="ARBA00056030"/>
    </source>
</evidence>
<evidence type="ECO:0000256" key="1">
    <source>
        <dbReference type="ARBA" id="ARBA00005995"/>
    </source>
</evidence>
<comment type="similarity">
    <text evidence="1">Belongs to the flavin monoamine oxidase family.</text>
</comment>
<dbReference type="Pfam" id="PF01593">
    <property type="entry name" value="Amino_oxidase"/>
    <property type="match status" value="1"/>
</dbReference>
<comment type="function">
    <text evidence="4">Probable histone demethylase.</text>
</comment>
<dbReference type="Gene3D" id="1.10.10.10">
    <property type="entry name" value="Winged helix-like DNA-binding domain superfamily/Winged helix DNA-binding domain"/>
    <property type="match status" value="1"/>
</dbReference>
<gene>
    <name evidence="8" type="ORF">C4D60_Mb09t13610</name>
</gene>
<dbReference type="Gene3D" id="3.90.660.10">
    <property type="match status" value="1"/>
</dbReference>
<dbReference type="SUPFAM" id="SSF54373">
    <property type="entry name" value="FAD-linked reductases, C-terminal domain"/>
    <property type="match status" value="1"/>
</dbReference>
<proteinExistence type="inferred from homology"/>
<dbReference type="STRING" id="52838.A0A4S8IG55"/>
<evidence type="ECO:0000256" key="5">
    <source>
        <dbReference type="SAM" id="MobiDB-lite"/>
    </source>
</evidence>
<feature type="region of interest" description="Disordered" evidence="5">
    <location>
        <begin position="1"/>
        <end position="72"/>
    </location>
</feature>
<dbReference type="CDD" id="cd02999">
    <property type="entry name" value="PDI_a_ERp44_like"/>
    <property type="match status" value="1"/>
</dbReference>
<feature type="compositionally biased region" description="Basic and acidic residues" evidence="5">
    <location>
        <begin position="786"/>
        <end position="805"/>
    </location>
</feature>
<dbReference type="PANTHER" id="PTHR10742:SF381">
    <property type="entry name" value="LYSINE-SPECIFIC HISTONE DEMETHYLASE 1 HOMOLOG 1"/>
    <property type="match status" value="1"/>
</dbReference>
<feature type="compositionally biased region" description="Polar residues" evidence="5">
    <location>
        <begin position="810"/>
        <end position="821"/>
    </location>
</feature>
<evidence type="ECO:0000313" key="8">
    <source>
        <dbReference type="EMBL" id="THU47258.1"/>
    </source>
</evidence>
<dbReference type="Gene3D" id="3.50.50.60">
    <property type="entry name" value="FAD/NAD(P)-binding domain"/>
    <property type="match status" value="1"/>
</dbReference>
<dbReference type="InterPro" id="IPR050281">
    <property type="entry name" value="Flavin_monoamine_oxidase"/>
</dbReference>
<accession>A0A4S8IG55</accession>
<dbReference type="SUPFAM" id="SSF52833">
    <property type="entry name" value="Thioredoxin-like"/>
    <property type="match status" value="1"/>
</dbReference>
<dbReference type="GO" id="GO:0005634">
    <property type="term" value="C:nucleus"/>
    <property type="evidence" value="ECO:0007669"/>
    <property type="project" value="TreeGrafter"/>
</dbReference>
<comment type="caution">
    <text evidence="8">The sequence shown here is derived from an EMBL/GenBank/DDBJ whole genome shotgun (WGS) entry which is preliminary data.</text>
</comment>
<dbReference type="Gene3D" id="3.40.30.10">
    <property type="entry name" value="Glutaredoxin"/>
    <property type="match status" value="1"/>
</dbReference>
<dbReference type="InterPro" id="IPR036249">
    <property type="entry name" value="Thioredoxin-like_sf"/>
</dbReference>
<dbReference type="InterPro" id="IPR036188">
    <property type="entry name" value="FAD/NAD-bd_sf"/>
</dbReference>
<dbReference type="AlphaFoldDB" id="A0A4S8IG55"/>